<evidence type="ECO:0000256" key="4">
    <source>
        <dbReference type="ARBA" id="ARBA00015262"/>
    </source>
</evidence>
<dbReference type="PANTHER" id="PTHR43232">
    <property type="entry name" value="MOLYBDENUM COFACTOR BIOSYNTHESIS PROTEIN B"/>
    <property type="match status" value="1"/>
</dbReference>
<dbReference type="SMART" id="SM00852">
    <property type="entry name" value="MoCF_biosynth"/>
    <property type="match status" value="1"/>
</dbReference>
<evidence type="ECO:0000256" key="3">
    <source>
        <dbReference type="ARBA" id="ARBA00006112"/>
    </source>
</evidence>
<accession>A0A7M2WVK6</accession>
<dbReference type="NCBIfam" id="TIGR00177">
    <property type="entry name" value="molyb_syn"/>
    <property type="match status" value="1"/>
</dbReference>
<dbReference type="RefSeq" id="WP_206292636.1">
    <property type="nucleotide sequence ID" value="NZ_CP063458.1"/>
</dbReference>
<dbReference type="PROSITE" id="PS01078">
    <property type="entry name" value="MOCF_BIOSYNTHESIS_1"/>
    <property type="match status" value="1"/>
</dbReference>
<dbReference type="InterPro" id="IPR008284">
    <property type="entry name" value="MoCF_biosynth_CS"/>
</dbReference>
<sequence length="168" mass="18259">MSYQQHQAQAAVIVAGIAIVTLSDTRTEADDTSGQSIRKSVEHAGHIVARYQLIRDEPAELRVVLEALLADASVDVILTNGGTGISRRDQTIDVIERVIDKPLPGYGELFRMLSWEQIGSGAMLSRACGGVARGKLLFAMPGSTKAVELAMSRLILPELKHLLKELRK</sequence>
<evidence type="ECO:0000256" key="1">
    <source>
        <dbReference type="ARBA" id="ARBA00003487"/>
    </source>
</evidence>
<dbReference type="CDD" id="cd00886">
    <property type="entry name" value="MogA_MoaB"/>
    <property type="match status" value="1"/>
</dbReference>
<dbReference type="AlphaFoldDB" id="A0A7M2WVK6"/>
<dbReference type="GO" id="GO:0006777">
    <property type="term" value="P:Mo-molybdopterin cofactor biosynthetic process"/>
    <property type="evidence" value="ECO:0007669"/>
    <property type="project" value="UniProtKB-UniRule"/>
</dbReference>
<dbReference type="Proteomes" id="UP000593765">
    <property type="component" value="Chromosome"/>
</dbReference>
<comment type="pathway">
    <text evidence="2 6">Cofactor biosynthesis; molybdopterin biosynthesis.</text>
</comment>
<dbReference type="SUPFAM" id="SSF53218">
    <property type="entry name" value="Molybdenum cofactor biosynthesis proteins"/>
    <property type="match status" value="1"/>
</dbReference>
<reference evidence="8 9" key="1">
    <citation type="submission" date="2020-10" db="EMBL/GenBank/DDBJ databases">
        <title>Wide distribution of Phycisphaera-like planctomycetes from WD2101 soil group in peatlands and genome analysis of the first cultivated representative.</title>
        <authorList>
            <person name="Dedysh S.N."/>
            <person name="Beletsky A.V."/>
            <person name="Ivanova A."/>
            <person name="Kulichevskaya I.S."/>
            <person name="Suzina N.E."/>
            <person name="Philippov D.A."/>
            <person name="Rakitin A.L."/>
            <person name="Mardanov A.V."/>
            <person name="Ravin N.V."/>
        </authorList>
    </citation>
    <scope>NUCLEOTIDE SEQUENCE [LARGE SCALE GENOMIC DNA]</scope>
    <source>
        <strain evidence="8 9">M1803</strain>
    </source>
</reference>
<comment type="similarity">
    <text evidence="3 6">Belongs to the MoaB/Mog family.</text>
</comment>
<dbReference type="UniPathway" id="UPA00344"/>
<keyword evidence="9" id="KW-1185">Reference proteome</keyword>
<dbReference type="PANTHER" id="PTHR43232:SF2">
    <property type="entry name" value="MOLYBDENUM COFACTOR BIOSYNTHESIS PROTEIN B"/>
    <property type="match status" value="1"/>
</dbReference>
<dbReference type="InterPro" id="IPR036425">
    <property type="entry name" value="MoaB/Mog-like_dom_sf"/>
</dbReference>
<dbReference type="PIRSF" id="PIRSF006443">
    <property type="entry name" value="MoaB"/>
    <property type="match status" value="1"/>
</dbReference>
<dbReference type="Pfam" id="PF00994">
    <property type="entry name" value="MoCF_biosynth"/>
    <property type="match status" value="1"/>
</dbReference>
<comment type="function">
    <text evidence="1 6">May be involved in the biosynthesis of molybdopterin.</text>
</comment>
<dbReference type="Gene3D" id="3.40.980.10">
    <property type="entry name" value="MoaB/Mog-like domain"/>
    <property type="match status" value="1"/>
</dbReference>
<evidence type="ECO:0000256" key="2">
    <source>
        <dbReference type="ARBA" id="ARBA00005046"/>
    </source>
</evidence>
<evidence type="ECO:0000313" key="9">
    <source>
        <dbReference type="Proteomes" id="UP000593765"/>
    </source>
</evidence>
<evidence type="ECO:0000256" key="6">
    <source>
        <dbReference type="PIRNR" id="PIRNR006443"/>
    </source>
</evidence>
<dbReference type="FunFam" id="3.40.980.10:FF:000006">
    <property type="entry name" value="Molybdenum cofactor biosynthesis protein B"/>
    <property type="match status" value="1"/>
</dbReference>
<evidence type="ECO:0000313" key="8">
    <source>
        <dbReference type="EMBL" id="QOV89587.1"/>
    </source>
</evidence>
<dbReference type="InterPro" id="IPR012245">
    <property type="entry name" value="MoaB"/>
</dbReference>
<name>A0A7M2WVK6_9BACT</name>
<organism evidence="8 9">
    <name type="scientific">Humisphaera borealis</name>
    <dbReference type="NCBI Taxonomy" id="2807512"/>
    <lineage>
        <taxon>Bacteria</taxon>
        <taxon>Pseudomonadati</taxon>
        <taxon>Planctomycetota</taxon>
        <taxon>Phycisphaerae</taxon>
        <taxon>Tepidisphaerales</taxon>
        <taxon>Tepidisphaeraceae</taxon>
        <taxon>Humisphaera</taxon>
    </lineage>
</organism>
<keyword evidence="5 6" id="KW-0501">Molybdenum cofactor biosynthesis</keyword>
<dbReference type="GO" id="GO:0005829">
    <property type="term" value="C:cytosol"/>
    <property type="evidence" value="ECO:0007669"/>
    <property type="project" value="TreeGrafter"/>
</dbReference>
<evidence type="ECO:0000256" key="5">
    <source>
        <dbReference type="ARBA" id="ARBA00023150"/>
    </source>
</evidence>
<proteinExistence type="inferred from homology"/>
<protein>
    <recommendedName>
        <fullName evidence="4 6">Molybdenum cofactor biosynthesis protein B</fullName>
    </recommendedName>
</protein>
<dbReference type="EMBL" id="CP063458">
    <property type="protein sequence ID" value="QOV89587.1"/>
    <property type="molecule type" value="Genomic_DNA"/>
</dbReference>
<evidence type="ECO:0000259" key="7">
    <source>
        <dbReference type="SMART" id="SM00852"/>
    </source>
</evidence>
<dbReference type="KEGG" id="hbs:IPV69_25925"/>
<gene>
    <name evidence="8" type="ORF">IPV69_25925</name>
</gene>
<feature type="domain" description="MoaB/Mog" evidence="7">
    <location>
        <begin position="18"/>
        <end position="162"/>
    </location>
</feature>
<dbReference type="InterPro" id="IPR001453">
    <property type="entry name" value="MoaB/Mog_dom"/>
</dbReference>